<protein>
    <recommendedName>
        <fullName evidence="3">DC1 domain-containing protein</fullName>
    </recommendedName>
</protein>
<reference evidence="1 2" key="1">
    <citation type="journal article" date="2019" name="Genome Biol. Evol.">
        <title>Insights into the evolution of the New World diploid cottons (Gossypium, subgenus Houzingenia) based on genome sequencing.</title>
        <authorList>
            <person name="Grover C.E."/>
            <person name="Arick M.A. 2nd"/>
            <person name="Thrash A."/>
            <person name="Conover J.L."/>
            <person name="Sanders W.S."/>
            <person name="Peterson D.G."/>
            <person name="Frelichowski J.E."/>
            <person name="Scheffler J.A."/>
            <person name="Scheffler B.E."/>
            <person name="Wendel J.F."/>
        </authorList>
    </citation>
    <scope>NUCLEOTIDE SEQUENCE [LARGE SCALE GENOMIC DNA]</scope>
    <source>
        <strain evidence="1">57</strain>
        <tissue evidence="1">Leaf</tissue>
    </source>
</reference>
<dbReference type="OrthoDB" id="995530at2759"/>
<evidence type="ECO:0000313" key="1">
    <source>
        <dbReference type="EMBL" id="MBA0647431.1"/>
    </source>
</evidence>
<name>A0A7J8UAH8_9ROSI</name>
<accession>A0A7J8UAH8</accession>
<comment type="caution">
    <text evidence="1">The sequence shown here is derived from an EMBL/GenBank/DDBJ whole genome shotgun (WGS) entry which is preliminary data.</text>
</comment>
<evidence type="ECO:0008006" key="3">
    <source>
        <dbReference type="Google" id="ProtNLM"/>
    </source>
</evidence>
<organism evidence="1 2">
    <name type="scientific">Gossypium klotzschianum</name>
    <dbReference type="NCBI Taxonomy" id="34286"/>
    <lineage>
        <taxon>Eukaryota</taxon>
        <taxon>Viridiplantae</taxon>
        <taxon>Streptophyta</taxon>
        <taxon>Embryophyta</taxon>
        <taxon>Tracheophyta</taxon>
        <taxon>Spermatophyta</taxon>
        <taxon>Magnoliopsida</taxon>
        <taxon>eudicotyledons</taxon>
        <taxon>Gunneridae</taxon>
        <taxon>Pentapetalae</taxon>
        <taxon>rosids</taxon>
        <taxon>malvids</taxon>
        <taxon>Malvales</taxon>
        <taxon>Malvaceae</taxon>
        <taxon>Malvoideae</taxon>
        <taxon>Gossypium</taxon>
    </lineage>
</organism>
<proteinExistence type="predicted"/>
<sequence>MQNAPYSSRRYICNFCDKGRNEFVYHCSCGLDFHIKCALFTFNITENNLKELEHVALQHPLISTENGHEELEDENGDEELKDQTALLQDMRRNQSEGCRICLRLLSLQVPFTCDACGIEGNHVAHRCANRSLQRRNSDVPSPAFRTWESRNGGVLPASVALKRCCFRPRPDDPTQTHSQRCVLGKRDISQSGPHVMHALQYGP</sequence>
<keyword evidence="2" id="KW-1185">Reference proteome</keyword>
<dbReference type="EMBL" id="JABFAB010000005">
    <property type="protein sequence ID" value="MBA0647431.1"/>
    <property type="molecule type" value="Genomic_DNA"/>
</dbReference>
<gene>
    <name evidence="1" type="ORF">Goklo_015312</name>
</gene>
<dbReference type="Proteomes" id="UP000593573">
    <property type="component" value="Unassembled WGS sequence"/>
</dbReference>
<evidence type="ECO:0000313" key="2">
    <source>
        <dbReference type="Proteomes" id="UP000593573"/>
    </source>
</evidence>
<dbReference type="AlphaFoldDB" id="A0A7J8UAH8"/>